<keyword evidence="2" id="KW-0547">Nucleotide-binding</keyword>
<name>K1R2Z7_MAGGI</name>
<dbReference type="InParanoid" id="K1R2Z7"/>
<protein>
    <submittedName>
        <fullName evidence="4">GTPase IMAP family member 4</fullName>
    </submittedName>
</protein>
<dbReference type="GO" id="GO:0005525">
    <property type="term" value="F:GTP binding"/>
    <property type="evidence" value="ECO:0007669"/>
    <property type="project" value="UniProtKB-KW"/>
</dbReference>
<evidence type="ECO:0000256" key="1">
    <source>
        <dbReference type="ARBA" id="ARBA00008535"/>
    </source>
</evidence>
<evidence type="ECO:0000256" key="2">
    <source>
        <dbReference type="ARBA" id="ARBA00022741"/>
    </source>
</evidence>
<dbReference type="InterPro" id="IPR027417">
    <property type="entry name" value="P-loop_NTPase"/>
</dbReference>
<dbReference type="InterPro" id="IPR045058">
    <property type="entry name" value="GIMA/IAN/Toc"/>
</dbReference>
<dbReference type="Gene3D" id="3.40.50.300">
    <property type="entry name" value="P-loop containing nucleotide triphosphate hydrolases"/>
    <property type="match status" value="1"/>
</dbReference>
<dbReference type="PANTHER" id="PTHR10903:SF170">
    <property type="entry name" value="GTPASE IMAP FAMILY MEMBER 7"/>
    <property type="match status" value="1"/>
</dbReference>
<organism evidence="4">
    <name type="scientific">Magallana gigas</name>
    <name type="common">Pacific oyster</name>
    <name type="synonym">Crassostrea gigas</name>
    <dbReference type="NCBI Taxonomy" id="29159"/>
    <lineage>
        <taxon>Eukaryota</taxon>
        <taxon>Metazoa</taxon>
        <taxon>Spiralia</taxon>
        <taxon>Lophotrochozoa</taxon>
        <taxon>Mollusca</taxon>
        <taxon>Bivalvia</taxon>
        <taxon>Autobranchia</taxon>
        <taxon>Pteriomorphia</taxon>
        <taxon>Ostreida</taxon>
        <taxon>Ostreoidea</taxon>
        <taxon>Ostreidae</taxon>
        <taxon>Magallana</taxon>
    </lineage>
</organism>
<proteinExistence type="inferred from homology"/>
<sequence>MNEQKTIEHYVKYFGEKLYNYLILLFRKDDLDDDGVEFTDKLKTVSDDLKALITKCGGRVIAFNNRLKREQQNAQVFELLSMILKNIKSNHGECYTTKMYLEAEKQIKKTEEETMIKAAMKKEKEYEDYIEKKIKSKIAKEAKRYKETHWQYKGPLMKWAGEEKEVIYRRIAKNELKVKTEPALLDLERRTKTLEEKPTRLMEDLKKEYLNETNTQIRTKVDLEHEVQHEDDFLTMDVNTAKLWWSW</sequence>
<comment type="similarity">
    <text evidence="1">Belongs to the TRAFAC class TrmE-Era-EngA-EngB-Septin-like GTPase superfamily. AIG1/Toc34/Toc159-like paraseptin GTPase family. IAN subfamily.</text>
</comment>
<dbReference type="PANTHER" id="PTHR10903">
    <property type="entry name" value="GTPASE, IMAP FAMILY MEMBER-RELATED"/>
    <property type="match status" value="1"/>
</dbReference>
<dbReference type="HOGENOM" id="CLU_1125474_0_0_1"/>
<dbReference type="EMBL" id="JH818640">
    <property type="protein sequence ID" value="EKC37904.1"/>
    <property type="molecule type" value="Genomic_DNA"/>
</dbReference>
<evidence type="ECO:0000313" key="4">
    <source>
        <dbReference type="EMBL" id="EKC37904.1"/>
    </source>
</evidence>
<dbReference type="Pfam" id="PF04548">
    <property type="entry name" value="AIG1"/>
    <property type="match status" value="1"/>
</dbReference>
<dbReference type="AlphaFoldDB" id="K1R2Z7"/>
<gene>
    <name evidence="4" type="ORF">CGI_10019523</name>
</gene>
<dbReference type="InterPro" id="IPR006703">
    <property type="entry name" value="G_AIG1"/>
</dbReference>
<evidence type="ECO:0000256" key="3">
    <source>
        <dbReference type="ARBA" id="ARBA00023134"/>
    </source>
</evidence>
<reference evidence="4" key="1">
    <citation type="journal article" date="2012" name="Nature">
        <title>The oyster genome reveals stress adaptation and complexity of shell formation.</title>
        <authorList>
            <person name="Zhang G."/>
            <person name="Fang X."/>
            <person name="Guo X."/>
            <person name="Li L."/>
            <person name="Luo R."/>
            <person name="Xu F."/>
            <person name="Yang P."/>
            <person name="Zhang L."/>
            <person name="Wang X."/>
            <person name="Qi H."/>
            <person name="Xiong Z."/>
            <person name="Que H."/>
            <person name="Xie Y."/>
            <person name="Holland P.W."/>
            <person name="Paps J."/>
            <person name="Zhu Y."/>
            <person name="Wu F."/>
            <person name="Chen Y."/>
            <person name="Wang J."/>
            <person name="Peng C."/>
            <person name="Meng J."/>
            <person name="Yang L."/>
            <person name="Liu J."/>
            <person name="Wen B."/>
            <person name="Zhang N."/>
            <person name="Huang Z."/>
            <person name="Zhu Q."/>
            <person name="Feng Y."/>
            <person name="Mount A."/>
            <person name="Hedgecock D."/>
            <person name="Xu Z."/>
            <person name="Liu Y."/>
            <person name="Domazet-Loso T."/>
            <person name="Du Y."/>
            <person name="Sun X."/>
            <person name="Zhang S."/>
            <person name="Liu B."/>
            <person name="Cheng P."/>
            <person name="Jiang X."/>
            <person name="Li J."/>
            <person name="Fan D."/>
            <person name="Wang W."/>
            <person name="Fu W."/>
            <person name="Wang T."/>
            <person name="Wang B."/>
            <person name="Zhang J."/>
            <person name="Peng Z."/>
            <person name="Li Y."/>
            <person name="Li N."/>
            <person name="Wang J."/>
            <person name="Chen M."/>
            <person name="He Y."/>
            <person name="Tan F."/>
            <person name="Song X."/>
            <person name="Zheng Q."/>
            <person name="Huang R."/>
            <person name="Yang H."/>
            <person name="Du X."/>
            <person name="Chen L."/>
            <person name="Yang M."/>
            <person name="Gaffney P.M."/>
            <person name="Wang S."/>
            <person name="Luo L."/>
            <person name="She Z."/>
            <person name="Ming Y."/>
            <person name="Huang W."/>
            <person name="Zhang S."/>
            <person name="Huang B."/>
            <person name="Zhang Y."/>
            <person name="Qu T."/>
            <person name="Ni P."/>
            <person name="Miao G."/>
            <person name="Wang J."/>
            <person name="Wang Q."/>
            <person name="Steinberg C.E."/>
            <person name="Wang H."/>
            <person name="Li N."/>
            <person name="Qian L."/>
            <person name="Zhang G."/>
            <person name="Li Y."/>
            <person name="Yang H."/>
            <person name="Liu X."/>
            <person name="Wang J."/>
            <person name="Yin Y."/>
            <person name="Wang J."/>
        </authorList>
    </citation>
    <scope>NUCLEOTIDE SEQUENCE [LARGE SCALE GENOMIC DNA]</scope>
    <source>
        <strain evidence="4">05x7-T-G4-1.051#20</strain>
    </source>
</reference>
<accession>K1R2Z7</accession>
<keyword evidence="3" id="KW-0342">GTP-binding</keyword>